<proteinExistence type="inferred from homology"/>
<reference evidence="5" key="1">
    <citation type="submission" date="2020-07" db="EMBL/GenBank/DDBJ databases">
        <title>Severe corrosion of carbon steel in oil field produced water can be linked to methanogenic archaea containing a special type of NiFe hydrogenase.</title>
        <authorList>
            <person name="Lahme S."/>
            <person name="Mand J."/>
            <person name="Longwell J."/>
            <person name="Smith R."/>
            <person name="Enning D."/>
        </authorList>
    </citation>
    <scope>NUCLEOTIDE SEQUENCE</scope>
    <source>
        <strain evidence="5">MIC098Bin6</strain>
    </source>
</reference>
<dbReference type="GO" id="GO:0016846">
    <property type="term" value="F:carbon-sulfur lyase activity"/>
    <property type="evidence" value="ECO:0007669"/>
    <property type="project" value="TreeGrafter"/>
</dbReference>
<dbReference type="GO" id="GO:0019346">
    <property type="term" value="P:transsulfuration"/>
    <property type="evidence" value="ECO:0007669"/>
    <property type="project" value="InterPro"/>
</dbReference>
<dbReference type="Gene3D" id="3.40.640.10">
    <property type="entry name" value="Type I PLP-dependent aspartate aminotransferase-like (Major domain)"/>
    <property type="match status" value="1"/>
</dbReference>
<dbReference type="Proteomes" id="UP000706172">
    <property type="component" value="Unassembled WGS sequence"/>
</dbReference>
<dbReference type="FunFam" id="3.90.1150.10:FF:000087">
    <property type="entry name" value="Putative methionine gamma-lyase"/>
    <property type="match status" value="1"/>
</dbReference>
<sequence length="406" mass="43984">MTTYNPEKALLNARREFGEHGGVVPSISRSATFTVMHPGTMPEIFNGLKGPEQGGCFLYSRHFNPTVDVLARYLAAMEGTEAAVCTASGMSAISCTILQTCYSGDHIVASETIYGGTHALFESLLPQMNIKTTFVDITDIEAVKAAVTEKTKVIYTETMGNPTLKIADIPALAEIAREQGSKLVVDNTFSPLIFSPKILGADIVVYSLTKYINGASDLIAGAVCADKSFIHELMDLHTGRVMLLGPTMDPRVAFDVLQRIPHLPIRMREHSRRGAAMAKMLKEMGIRVVYPGLPDHPQYEKAKALANEGYGLGGILALDCGTREKAEELMDVLQNQESFGMIAVSLGYFDTLISCSGSSTSSEIKMEDQQKMGLSSGLLRIALGFTGDLDTRMAQMERAVKKVLGV</sequence>
<name>A0A931CS49_9BACT</name>
<dbReference type="GO" id="GO:0005737">
    <property type="term" value="C:cytoplasm"/>
    <property type="evidence" value="ECO:0007669"/>
    <property type="project" value="TreeGrafter"/>
</dbReference>
<feature type="modified residue" description="N6-(pyridoxal phosphate)lysine" evidence="3">
    <location>
        <position position="210"/>
    </location>
</feature>
<keyword evidence="2 3" id="KW-0663">Pyridoxal phosphate</keyword>
<keyword evidence="5" id="KW-0032">Aminotransferase</keyword>
<dbReference type="GO" id="GO:0030170">
    <property type="term" value="F:pyridoxal phosphate binding"/>
    <property type="evidence" value="ECO:0007669"/>
    <property type="project" value="InterPro"/>
</dbReference>
<evidence type="ECO:0000256" key="4">
    <source>
        <dbReference type="RuleBase" id="RU362118"/>
    </source>
</evidence>
<dbReference type="InterPro" id="IPR015424">
    <property type="entry name" value="PyrdxlP-dep_Trfase"/>
</dbReference>
<comment type="cofactor">
    <cofactor evidence="1 4">
        <name>pyridoxal 5'-phosphate</name>
        <dbReference type="ChEBI" id="CHEBI:597326"/>
    </cofactor>
</comment>
<dbReference type="PANTHER" id="PTHR11808">
    <property type="entry name" value="TRANS-SULFURATION ENZYME FAMILY MEMBER"/>
    <property type="match status" value="1"/>
</dbReference>
<organism evidence="5 6">
    <name type="scientific">Desulfotignum balticum</name>
    <dbReference type="NCBI Taxonomy" id="115781"/>
    <lineage>
        <taxon>Bacteria</taxon>
        <taxon>Pseudomonadati</taxon>
        <taxon>Thermodesulfobacteriota</taxon>
        <taxon>Desulfobacteria</taxon>
        <taxon>Desulfobacterales</taxon>
        <taxon>Desulfobacteraceae</taxon>
        <taxon>Desulfotignum</taxon>
    </lineage>
</organism>
<dbReference type="EMBL" id="JACCQK010000028">
    <property type="protein sequence ID" value="MBG0778462.1"/>
    <property type="molecule type" value="Genomic_DNA"/>
</dbReference>
<dbReference type="PIRSF" id="PIRSF001434">
    <property type="entry name" value="CGS"/>
    <property type="match status" value="1"/>
</dbReference>
<dbReference type="InterPro" id="IPR015421">
    <property type="entry name" value="PyrdxlP-dep_Trfase_major"/>
</dbReference>
<dbReference type="PANTHER" id="PTHR11808:SF80">
    <property type="entry name" value="CYSTATHIONINE GAMMA-LYASE"/>
    <property type="match status" value="1"/>
</dbReference>
<dbReference type="InterPro" id="IPR015422">
    <property type="entry name" value="PyrdxlP-dep_Trfase_small"/>
</dbReference>
<dbReference type="GO" id="GO:0008483">
    <property type="term" value="F:transaminase activity"/>
    <property type="evidence" value="ECO:0007669"/>
    <property type="project" value="UniProtKB-KW"/>
</dbReference>
<evidence type="ECO:0000256" key="3">
    <source>
        <dbReference type="PIRSR" id="PIRSR001434-2"/>
    </source>
</evidence>
<dbReference type="AlphaFoldDB" id="A0A931CS49"/>
<keyword evidence="5" id="KW-0808">Transferase</keyword>
<dbReference type="Gene3D" id="3.90.1150.10">
    <property type="entry name" value="Aspartate Aminotransferase, domain 1"/>
    <property type="match status" value="1"/>
</dbReference>
<comment type="similarity">
    <text evidence="4">Belongs to the trans-sulfuration enzymes family.</text>
</comment>
<dbReference type="SUPFAM" id="SSF53383">
    <property type="entry name" value="PLP-dependent transferases"/>
    <property type="match status" value="1"/>
</dbReference>
<accession>A0A931CS49</accession>
<evidence type="ECO:0000313" key="6">
    <source>
        <dbReference type="Proteomes" id="UP000706172"/>
    </source>
</evidence>
<gene>
    <name evidence="5" type="ORF">H0S81_00825</name>
</gene>
<dbReference type="InterPro" id="IPR000277">
    <property type="entry name" value="Cys/Met-Metab_PyrdxlP-dep_enz"/>
</dbReference>
<dbReference type="FunFam" id="3.40.640.10:FF:000046">
    <property type="entry name" value="Cystathionine gamma-lyase"/>
    <property type="match status" value="1"/>
</dbReference>
<dbReference type="Pfam" id="PF01053">
    <property type="entry name" value="Cys_Met_Meta_PP"/>
    <property type="match status" value="1"/>
</dbReference>
<comment type="caution">
    <text evidence="5">The sequence shown here is derived from an EMBL/GenBank/DDBJ whole genome shotgun (WGS) entry which is preliminary data.</text>
</comment>
<evidence type="ECO:0000256" key="1">
    <source>
        <dbReference type="ARBA" id="ARBA00001933"/>
    </source>
</evidence>
<protein>
    <submittedName>
        <fullName evidence="5">Aminotransferase class I/II-fold pyridoxal phosphate-dependent enzyme</fullName>
    </submittedName>
</protein>
<evidence type="ECO:0000313" key="5">
    <source>
        <dbReference type="EMBL" id="MBG0778462.1"/>
    </source>
</evidence>
<evidence type="ECO:0000256" key="2">
    <source>
        <dbReference type="ARBA" id="ARBA00022898"/>
    </source>
</evidence>